<proteinExistence type="predicted"/>
<dbReference type="AlphaFoldDB" id="A0A9P6E6H4"/>
<evidence type="ECO:0000313" key="4">
    <source>
        <dbReference type="Proteomes" id="UP000807306"/>
    </source>
</evidence>
<feature type="signal peptide" evidence="2">
    <location>
        <begin position="1"/>
        <end position="19"/>
    </location>
</feature>
<gene>
    <name evidence="3" type="ORF">CPB83DRAFT_862997</name>
</gene>
<feature type="compositionally biased region" description="Low complexity" evidence="1">
    <location>
        <begin position="153"/>
        <end position="178"/>
    </location>
</feature>
<evidence type="ECO:0008006" key="5">
    <source>
        <dbReference type="Google" id="ProtNLM"/>
    </source>
</evidence>
<evidence type="ECO:0000256" key="1">
    <source>
        <dbReference type="SAM" id="MobiDB-lite"/>
    </source>
</evidence>
<reference evidence="3" key="1">
    <citation type="submission" date="2020-11" db="EMBL/GenBank/DDBJ databases">
        <authorList>
            <consortium name="DOE Joint Genome Institute"/>
            <person name="Ahrendt S."/>
            <person name="Riley R."/>
            <person name="Andreopoulos W."/>
            <person name="Labutti K."/>
            <person name="Pangilinan J."/>
            <person name="Ruiz-Duenas F.J."/>
            <person name="Barrasa J.M."/>
            <person name="Sanchez-Garcia M."/>
            <person name="Camarero S."/>
            <person name="Miyauchi S."/>
            <person name="Serrano A."/>
            <person name="Linde D."/>
            <person name="Babiker R."/>
            <person name="Drula E."/>
            <person name="Ayuso-Fernandez I."/>
            <person name="Pacheco R."/>
            <person name="Padilla G."/>
            <person name="Ferreira P."/>
            <person name="Barriuso J."/>
            <person name="Kellner H."/>
            <person name="Castanera R."/>
            <person name="Alfaro M."/>
            <person name="Ramirez L."/>
            <person name="Pisabarro A.G."/>
            <person name="Kuo A."/>
            <person name="Tritt A."/>
            <person name="Lipzen A."/>
            <person name="He G."/>
            <person name="Yan M."/>
            <person name="Ng V."/>
            <person name="Cullen D."/>
            <person name="Martin F."/>
            <person name="Rosso M.-N."/>
            <person name="Henrissat B."/>
            <person name="Hibbett D."/>
            <person name="Martinez A.T."/>
            <person name="Grigoriev I.V."/>
        </authorList>
    </citation>
    <scope>NUCLEOTIDE SEQUENCE</scope>
    <source>
        <strain evidence="3">CBS 506.95</strain>
    </source>
</reference>
<dbReference type="Proteomes" id="UP000807306">
    <property type="component" value="Unassembled WGS sequence"/>
</dbReference>
<evidence type="ECO:0000256" key="2">
    <source>
        <dbReference type="SAM" id="SignalP"/>
    </source>
</evidence>
<protein>
    <recommendedName>
        <fullName evidence="5">Extracellular membrane protein CFEM domain-containing protein</fullName>
    </recommendedName>
</protein>
<organism evidence="3 4">
    <name type="scientific">Crepidotus variabilis</name>
    <dbReference type="NCBI Taxonomy" id="179855"/>
    <lineage>
        <taxon>Eukaryota</taxon>
        <taxon>Fungi</taxon>
        <taxon>Dikarya</taxon>
        <taxon>Basidiomycota</taxon>
        <taxon>Agaricomycotina</taxon>
        <taxon>Agaricomycetes</taxon>
        <taxon>Agaricomycetidae</taxon>
        <taxon>Agaricales</taxon>
        <taxon>Agaricineae</taxon>
        <taxon>Crepidotaceae</taxon>
        <taxon>Crepidotus</taxon>
    </lineage>
</organism>
<feature type="compositionally biased region" description="Gly residues" evidence="1">
    <location>
        <begin position="179"/>
        <end position="192"/>
    </location>
</feature>
<evidence type="ECO:0000313" key="3">
    <source>
        <dbReference type="EMBL" id="KAF9523380.1"/>
    </source>
</evidence>
<keyword evidence="4" id="KW-1185">Reference proteome</keyword>
<name>A0A9P6E6H4_9AGAR</name>
<feature type="chain" id="PRO_5040367998" description="Extracellular membrane protein CFEM domain-containing protein" evidence="2">
    <location>
        <begin position="20"/>
        <end position="216"/>
    </location>
</feature>
<feature type="region of interest" description="Disordered" evidence="1">
    <location>
        <begin position="153"/>
        <end position="195"/>
    </location>
</feature>
<sequence length="216" mass="20456">MVQLAQAAALIVLAVPAYAGLIARQVPVDTSDIPASCTSTCQSLVTSVQNGCLNDISCTCSSAFATGLRPCVQCAYDAAPDQFSGTPDQLIQQYSAGCSAAGFPVDGSGSSASGVTGSATGTAIGSVTGSVSGSASATVSVTGASTLTTVKTTAGAGTTSKPTSTGTTSQSTATTSASGGSGSSGSGSGSGSGAMSNTRNVVGITAAVGVIAAWLL</sequence>
<keyword evidence="2" id="KW-0732">Signal</keyword>
<comment type="caution">
    <text evidence="3">The sequence shown here is derived from an EMBL/GenBank/DDBJ whole genome shotgun (WGS) entry which is preliminary data.</text>
</comment>
<dbReference type="EMBL" id="MU157919">
    <property type="protein sequence ID" value="KAF9523380.1"/>
    <property type="molecule type" value="Genomic_DNA"/>
</dbReference>
<accession>A0A9P6E6H4</accession>